<evidence type="ECO:0000256" key="10">
    <source>
        <dbReference type="SAM" id="Phobius"/>
    </source>
</evidence>
<feature type="transmembrane region" description="Helical" evidence="10">
    <location>
        <begin position="401"/>
        <end position="427"/>
    </location>
</feature>
<feature type="transmembrane region" description="Helical" evidence="10">
    <location>
        <begin position="100"/>
        <end position="121"/>
    </location>
</feature>
<evidence type="ECO:0000259" key="11">
    <source>
        <dbReference type="PROSITE" id="PS51105"/>
    </source>
</evidence>
<evidence type="ECO:0000256" key="1">
    <source>
        <dbReference type="ARBA" id="ARBA00004651"/>
    </source>
</evidence>
<evidence type="ECO:0000256" key="6">
    <source>
        <dbReference type="ARBA" id="ARBA00022692"/>
    </source>
</evidence>
<keyword evidence="7 10" id="KW-1133">Transmembrane helix</keyword>
<proteinExistence type="predicted"/>
<feature type="transmembrane region" description="Helical" evidence="10">
    <location>
        <begin position="216"/>
        <end position="234"/>
    </location>
</feature>
<evidence type="ECO:0000256" key="5">
    <source>
        <dbReference type="ARBA" id="ARBA00022683"/>
    </source>
</evidence>
<keyword evidence="3 9" id="KW-1003">Cell membrane</keyword>
<dbReference type="RefSeq" id="WP_126823539.1">
    <property type="nucleotide sequence ID" value="NZ_JBHLWU010000001.1"/>
</dbReference>
<evidence type="ECO:0000256" key="9">
    <source>
        <dbReference type="PIRNR" id="PIRNR006351"/>
    </source>
</evidence>
<dbReference type="PANTHER" id="PTHR33989">
    <property type="match status" value="1"/>
</dbReference>
<keyword evidence="5" id="KW-0598">Phosphotransferase system</keyword>
<evidence type="ECO:0000313" key="13">
    <source>
        <dbReference type="Proteomes" id="UP000288669"/>
    </source>
</evidence>
<feature type="transmembrane region" description="Helical" evidence="10">
    <location>
        <begin position="71"/>
        <end position="93"/>
    </location>
</feature>
<accession>A0A430AKT2</accession>
<comment type="function">
    <text evidence="9">The phosphoenolpyruvate-dependent sugar phosphotransferase system (PTS), a major carbohydrate active -transport system, catalyzes the phosphorylation of incoming sugar substrates concomitant with their translocation across the cell membrane.</text>
</comment>
<feature type="transmembrane region" description="Helical" evidence="10">
    <location>
        <begin position="194"/>
        <end position="210"/>
    </location>
</feature>
<dbReference type="InterPro" id="IPR051088">
    <property type="entry name" value="PTS_Sugar-EIIC/EIIB"/>
</dbReference>
<dbReference type="GO" id="GO:1901264">
    <property type="term" value="P:carbohydrate derivative transport"/>
    <property type="evidence" value="ECO:0007669"/>
    <property type="project" value="TreeGrafter"/>
</dbReference>
<protein>
    <recommendedName>
        <fullName evidence="9">Permease IIC component</fullName>
    </recommendedName>
</protein>
<feature type="transmembrane region" description="Helical" evidence="10">
    <location>
        <begin position="31"/>
        <end position="51"/>
    </location>
</feature>
<dbReference type="PROSITE" id="PS51105">
    <property type="entry name" value="PTS_EIIC_TYPE_3"/>
    <property type="match status" value="1"/>
</dbReference>
<name>A0A430AKT2_9ENTE</name>
<feature type="transmembrane region" description="Helical" evidence="10">
    <location>
        <begin position="361"/>
        <end position="380"/>
    </location>
</feature>
<keyword evidence="2 9" id="KW-0813">Transport</keyword>
<feature type="transmembrane region" description="Helical" evidence="10">
    <location>
        <begin position="246"/>
        <end position="272"/>
    </location>
</feature>
<dbReference type="Pfam" id="PF02378">
    <property type="entry name" value="PTS_EIIC"/>
    <property type="match status" value="1"/>
</dbReference>
<dbReference type="InterPro" id="IPR004796">
    <property type="entry name" value="PTS_IIC_cello"/>
</dbReference>
<sequence length="446" mass="49368">MDRLEKFLNKFLGPLANFMNNSLFFSSLSEAFMRITPITLGGAVVLLIGNFPIPSWIQFLDKIGWAQHFNAAQNATMNAIALFIVFNFAYVYAKKAKYEGLSAGLLAVACFLILMPQNYLIPQVTSQSQHFPVETTLTGVKQLTSFATEYTGATGIIVAIFVGWFCALQYVYFNKKNLVIKLPQSVPPNVSESLRPSILSGIILLVFLAIRMLFAFAPFLSSFGNVFTFINTLIQTPLQHFVSSPISLIIIYVLANILWFFGIHPNMIYGIISPILLSTNIENQNAFKAGHPLPYLTMAVIAFSVGNAFGGQGTTIGLIIAMIRAKSTRYKELFKLAVIPSLFNINEPLVFGMPIMMNPIFFIPMLLTPIAIGGGTLALLKILSFTEFNPMLSLPWTTPGLIVTLLQGGVKFFIIGLFILVVSTIIWTPFFRIADNAALLEEKNRE</sequence>
<organism evidence="12 13">
    <name type="scientific">Vagococcus entomophilus</name>
    <dbReference type="NCBI Taxonomy" id="1160095"/>
    <lineage>
        <taxon>Bacteria</taxon>
        <taxon>Bacillati</taxon>
        <taxon>Bacillota</taxon>
        <taxon>Bacilli</taxon>
        <taxon>Lactobacillales</taxon>
        <taxon>Enterococcaceae</taxon>
        <taxon>Vagococcus</taxon>
    </lineage>
</organism>
<evidence type="ECO:0000256" key="4">
    <source>
        <dbReference type="ARBA" id="ARBA00022597"/>
    </source>
</evidence>
<feature type="domain" description="PTS EIIC type-3" evidence="11">
    <location>
        <begin position="8"/>
        <end position="430"/>
    </location>
</feature>
<comment type="subcellular location">
    <subcellularLocation>
        <location evidence="1">Cell membrane</location>
        <topology evidence="1">Multi-pass membrane protein</topology>
    </subcellularLocation>
</comment>
<reference evidence="12 13" key="1">
    <citation type="submission" date="2017-05" db="EMBL/GenBank/DDBJ databases">
        <title>Vagococcus spp. assemblies.</title>
        <authorList>
            <person name="Gulvik C.A."/>
        </authorList>
    </citation>
    <scope>NUCLEOTIDE SEQUENCE [LARGE SCALE GENOMIC DNA]</scope>
    <source>
        <strain evidence="12 13">DSM 24756</strain>
    </source>
</reference>
<keyword evidence="6 10" id="KW-0812">Transmembrane</keyword>
<dbReference type="EMBL" id="NGJZ01000001">
    <property type="protein sequence ID" value="RSU08695.1"/>
    <property type="molecule type" value="Genomic_DNA"/>
</dbReference>
<evidence type="ECO:0000256" key="8">
    <source>
        <dbReference type="ARBA" id="ARBA00023136"/>
    </source>
</evidence>
<evidence type="ECO:0000313" key="12">
    <source>
        <dbReference type="EMBL" id="RSU08695.1"/>
    </source>
</evidence>
<dbReference type="InterPro" id="IPR004501">
    <property type="entry name" value="PTS_EIIC_3"/>
</dbReference>
<dbReference type="NCBIfam" id="TIGR00410">
    <property type="entry name" value="lacE"/>
    <property type="match status" value="1"/>
</dbReference>
<dbReference type="Proteomes" id="UP000288669">
    <property type="component" value="Unassembled WGS sequence"/>
</dbReference>
<evidence type="ECO:0000256" key="7">
    <source>
        <dbReference type="ARBA" id="ARBA00022989"/>
    </source>
</evidence>
<feature type="transmembrane region" description="Helical" evidence="10">
    <location>
        <begin position="150"/>
        <end position="173"/>
    </location>
</feature>
<evidence type="ECO:0000256" key="2">
    <source>
        <dbReference type="ARBA" id="ARBA00022448"/>
    </source>
</evidence>
<dbReference type="PANTHER" id="PTHR33989:SF8">
    <property type="entry name" value="PERMEASE IIC COMPONENT"/>
    <property type="match status" value="1"/>
</dbReference>
<feature type="transmembrane region" description="Helical" evidence="10">
    <location>
        <begin position="292"/>
        <end position="321"/>
    </location>
</feature>
<dbReference type="GO" id="GO:0008982">
    <property type="term" value="F:protein-N(PI)-phosphohistidine-sugar phosphotransferase activity"/>
    <property type="evidence" value="ECO:0007669"/>
    <property type="project" value="UniProtKB-UniRule"/>
</dbReference>
<dbReference type="GO" id="GO:0005886">
    <property type="term" value="C:plasma membrane"/>
    <property type="evidence" value="ECO:0007669"/>
    <property type="project" value="UniProtKB-SubCell"/>
</dbReference>
<gene>
    <name evidence="12" type="ORF">CBF30_05570</name>
</gene>
<dbReference type="OrthoDB" id="1550290at2"/>
<keyword evidence="4 9" id="KW-0762">Sugar transport</keyword>
<evidence type="ECO:0000256" key="3">
    <source>
        <dbReference type="ARBA" id="ARBA00022475"/>
    </source>
</evidence>
<comment type="caution">
    <text evidence="12">The sequence shown here is derived from an EMBL/GenBank/DDBJ whole genome shotgun (WGS) entry which is preliminary data.</text>
</comment>
<keyword evidence="13" id="KW-1185">Reference proteome</keyword>
<dbReference type="AlphaFoldDB" id="A0A430AKT2"/>
<dbReference type="PIRSF" id="PIRSF006351">
    <property type="entry name" value="PTS_EIIC-Cellobiose"/>
    <property type="match status" value="1"/>
</dbReference>
<dbReference type="InterPro" id="IPR003352">
    <property type="entry name" value="PTS_EIIC"/>
</dbReference>
<dbReference type="GO" id="GO:0009401">
    <property type="term" value="P:phosphoenolpyruvate-dependent sugar phosphotransferase system"/>
    <property type="evidence" value="ECO:0007669"/>
    <property type="project" value="UniProtKB-KW"/>
</dbReference>
<keyword evidence="8 9" id="KW-0472">Membrane</keyword>